<keyword evidence="2" id="KW-1185">Reference proteome</keyword>
<dbReference type="Proteomes" id="UP000669133">
    <property type="component" value="Unassembled WGS sequence"/>
</dbReference>
<comment type="caution">
    <text evidence="1">The sequence shown here is derived from an EMBL/GenBank/DDBJ whole genome shotgun (WGS) entry which is preliminary data.</text>
</comment>
<evidence type="ECO:0000313" key="1">
    <source>
        <dbReference type="EMBL" id="KAG5421292.1"/>
    </source>
</evidence>
<evidence type="ECO:0000313" key="2">
    <source>
        <dbReference type="Proteomes" id="UP000669133"/>
    </source>
</evidence>
<protein>
    <recommendedName>
        <fullName evidence="3">Carboxymuconolactone decarboxylase-like domain-containing protein</fullName>
    </recommendedName>
</protein>
<evidence type="ECO:0008006" key="3">
    <source>
        <dbReference type="Google" id="ProtNLM"/>
    </source>
</evidence>
<dbReference type="InterPro" id="IPR052999">
    <property type="entry name" value="PTS1_Protein"/>
</dbReference>
<accession>A0A8H7ZL48</accession>
<dbReference type="PANTHER" id="PTHR28180:SF2">
    <property type="entry name" value="PEROXISOMAL PROTEIN 2"/>
    <property type="match status" value="1"/>
</dbReference>
<dbReference type="OrthoDB" id="5537330at2759"/>
<dbReference type="SUPFAM" id="SSF69118">
    <property type="entry name" value="AhpD-like"/>
    <property type="match status" value="1"/>
</dbReference>
<sequence length="315" mass="35778">MVLLDANRLLRLAYHYPNLQNTWYLVATAALLELNLVEEIPAILHFALRQQLFEFCSDEEKVVNNEYMIKLANDSINSSKRCMKLYSMGVKVPDVLIPGTYYKLIPLTYKYTRGEDIRRKQQFIVNQMREVILKLSALCGLPKAINGLTILKTATPSRFSQEHNVRSSEVKVKQNDVNATDTIDGPISADSIDTKRVKSNLLRGSAFWNAVYSNNVNKRVKNQMVDAYPDLWYFTYQHIYSPLLSYTDILTAKKTSLAIIACLIPQNVQPQLKGHLRGASNNGATKGEITSTKDLVLEICSWREMSIPQDEVAKL</sequence>
<dbReference type="GeneID" id="93649011"/>
<dbReference type="RefSeq" id="XP_067550408.1">
    <property type="nucleotide sequence ID" value="XM_067692825.1"/>
</dbReference>
<proteinExistence type="predicted"/>
<dbReference type="PANTHER" id="PTHR28180">
    <property type="entry name" value="CONSERVED MITOCHONDRIAL PROTEIN-RELATED"/>
    <property type="match status" value="1"/>
</dbReference>
<name>A0A8H7ZL48_9ASCO</name>
<gene>
    <name evidence="1" type="ORF">I9W82_000382</name>
</gene>
<dbReference type="InterPro" id="IPR029032">
    <property type="entry name" value="AhpD-like"/>
</dbReference>
<dbReference type="Gene3D" id="1.20.1290.10">
    <property type="entry name" value="AhpD-like"/>
    <property type="match status" value="1"/>
</dbReference>
<dbReference type="EMBL" id="JAEOAQ010000001">
    <property type="protein sequence ID" value="KAG5421292.1"/>
    <property type="molecule type" value="Genomic_DNA"/>
</dbReference>
<organism evidence="1 2">
    <name type="scientific">Candida metapsilosis</name>
    <dbReference type="NCBI Taxonomy" id="273372"/>
    <lineage>
        <taxon>Eukaryota</taxon>
        <taxon>Fungi</taxon>
        <taxon>Dikarya</taxon>
        <taxon>Ascomycota</taxon>
        <taxon>Saccharomycotina</taxon>
        <taxon>Pichiomycetes</taxon>
        <taxon>Debaryomycetaceae</taxon>
        <taxon>Candida/Lodderomyces clade</taxon>
        <taxon>Candida</taxon>
    </lineage>
</organism>
<reference evidence="1 2" key="1">
    <citation type="submission" date="2020-12" db="EMBL/GenBank/DDBJ databases">
        <title>Effect of drift, selection, and recombination on the evolution of hybrid genomes in Candida yeast pathogens.</title>
        <authorList>
            <person name="Mixao V."/>
            <person name="Ksiezopolska E."/>
            <person name="Saus E."/>
            <person name="Boekhout T."/>
            <person name="Gacser A."/>
            <person name="Gabaldon T."/>
        </authorList>
    </citation>
    <scope>NUCLEOTIDE SEQUENCE [LARGE SCALE GENOMIC DNA]</scope>
    <source>
        <strain evidence="1 2">BP57</strain>
    </source>
</reference>
<dbReference type="AlphaFoldDB" id="A0A8H7ZL48"/>